<dbReference type="VEuPathDB" id="FungiDB:PC110_g11300"/>
<feature type="region of interest" description="Disordered" evidence="1">
    <location>
        <begin position="418"/>
        <end position="465"/>
    </location>
</feature>
<feature type="region of interest" description="Disordered" evidence="1">
    <location>
        <begin position="184"/>
        <end position="217"/>
    </location>
</feature>
<comment type="caution">
    <text evidence="2">The sequence shown here is derived from an EMBL/GenBank/DDBJ whole genome shotgun (WGS) entry which is preliminary data.</text>
</comment>
<dbReference type="AlphaFoldDB" id="A0A8T0ZPN0"/>
<reference evidence="2" key="1">
    <citation type="submission" date="2018-10" db="EMBL/GenBank/DDBJ databases">
        <title>Effector identification in a new, highly contiguous assembly of the strawberry crown rot pathogen Phytophthora cactorum.</title>
        <authorList>
            <person name="Armitage A.D."/>
            <person name="Nellist C.F."/>
            <person name="Bates H."/>
            <person name="Vickerstaff R.J."/>
            <person name="Harrison R.J."/>
        </authorList>
    </citation>
    <scope>NUCLEOTIDE SEQUENCE</scope>
    <source>
        <strain evidence="2">15-7</strain>
    </source>
</reference>
<dbReference type="PANTHER" id="PTHR15503:SF22">
    <property type="entry name" value="TRANSPOSON TY3-I GAG POLYPROTEIN"/>
    <property type="match status" value="1"/>
</dbReference>
<proteinExistence type="predicted"/>
<dbReference type="VEuPathDB" id="FungiDB:PC110_g8760"/>
<dbReference type="CDD" id="cd00303">
    <property type="entry name" value="retropepsin_like"/>
    <property type="match status" value="1"/>
</dbReference>
<feature type="compositionally biased region" description="Polar residues" evidence="1">
    <location>
        <begin position="194"/>
        <end position="210"/>
    </location>
</feature>
<dbReference type="Proteomes" id="UP000735874">
    <property type="component" value="Unassembled WGS sequence"/>
</dbReference>
<organism evidence="2 3">
    <name type="scientific">Phytophthora cactorum</name>
    <dbReference type="NCBI Taxonomy" id="29920"/>
    <lineage>
        <taxon>Eukaryota</taxon>
        <taxon>Sar</taxon>
        <taxon>Stramenopiles</taxon>
        <taxon>Oomycota</taxon>
        <taxon>Peronosporomycetes</taxon>
        <taxon>Peronosporales</taxon>
        <taxon>Peronosporaceae</taxon>
        <taxon>Phytophthora</taxon>
    </lineage>
</organism>
<evidence type="ECO:0000313" key="3">
    <source>
        <dbReference type="Proteomes" id="UP000735874"/>
    </source>
</evidence>
<name>A0A8T0ZPN0_9STRA</name>
<dbReference type="Gene3D" id="2.40.70.10">
    <property type="entry name" value="Acid Proteases"/>
    <property type="match status" value="1"/>
</dbReference>
<feature type="compositionally biased region" description="Low complexity" evidence="1">
    <location>
        <begin position="135"/>
        <end position="149"/>
    </location>
</feature>
<dbReference type="EMBL" id="RCMG01000082">
    <property type="protein sequence ID" value="KAG2864340.1"/>
    <property type="molecule type" value="Genomic_DNA"/>
</dbReference>
<dbReference type="Pfam" id="PF08284">
    <property type="entry name" value="RVP_2"/>
    <property type="match status" value="1"/>
</dbReference>
<dbReference type="PANTHER" id="PTHR15503">
    <property type="entry name" value="LDOC1 RELATED"/>
    <property type="match status" value="1"/>
</dbReference>
<evidence type="ECO:0000256" key="1">
    <source>
        <dbReference type="SAM" id="MobiDB-lite"/>
    </source>
</evidence>
<gene>
    <name evidence="2" type="ORF">PC113_g4653</name>
</gene>
<feature type="region of interest" description="Disordered" evidence="1">
    <location>
        <begin position="135"/>
        <end position="155"/>
    </location>
</feature>
<evidence type="ECO:0008006" key="4">
    <source>
        <dbReference type="Google" id="ProtNLM"/>
    </source>
</evidence>
<dbReference type="VEuPathDB" id="FungiDB:PC110_g23381"/>
<accession>A0A8T0ZPN0</accession>
<dbReference type="InterPro" id="IPR021109">
    <property type="entry name" value="Peptidase_aspartic_dom_sf"/>
</dbReference>
<evidence type="ECO:0000313" key="2">
    <source>
        <dbReference type="EMBL" id="KAG2864340.1"/>
    </source>
</evidence>
<sequence>MEHPVFTNFPPAQQDALNKLMSLLGPEGVSHLVAQGPEAVNARLESFSRYENALLEHGKKELLDYVQALKTLIAGTAADPLPEAVTLTVFMEGLRTSAARTEVFRVHPSSFEEAVGVALNAEHNFRSARPGWYAGSAGSSSGPGPMDLSSAEDEEAELLAAEQRTSIRRCFTCGSTRHLRASCQVRNQRKAPPSQASGSSRGNGDSQGQQDPAPKRAGLSYENSVCKSGLLVVQANVKGFEKPWRVLIDSGALGNYARRSTLEGSQQYAEALEVQTRDTISVRLATGTLVTVSKISVDLGVKFLDFDSVERCLVLDLDSRYDLILGMAWLERHEPWIDWRSKTLGATHFAPSGALVSHERTSARKQNRFWRGHEAELVMVLDIPMSELVSNEVPVVQERGSQDVRGAARYPRSGAGLVSDPLLCPDEDERGVARNPLSGTDLVNDLPLRAPESRRGVARNPLTGQ</sequence>
<dbReference type="InterPro" id="IPR032567">
    <property type="entry name" value="RTL1-rel"/>
</dbReference>
<protein>
    <recommendedName>
        <fullName evidence="4">CCHC-type domain-containing protein</fullName>
    </recommendedName>
</protein>